<dbReference type="Pfam" id="PF02518">
    <property type="entry name" value="HATPase_c"/>
    <property type="match status" value="1"/>
</dbReference>
<evidence type="ECO:0000313" key="15">
    <source>
        <dbReference type="Proteomes" id="UP001596074"/>
    </source>
</evidence>
<dbReference type="InterPro" id="IPR005467">
    <property type="entry name" value="His_kinase_dom"/>
</dbReference>
<evidence type="ECO:0000313" key="14">
    <source>
        <dbReference type="EMBL" id="MFC5747012.1"/>
    </source>
</evidence>
<dbReference type="CDD" id="cd00075">
    <property type="entry name" value="HATPase"/>
    <property type="match status" value="1"/>
</dbReference>
<keyword evidence="8 11" id="KW-1133">Transmembrane helix</keyword>
<dbReference type="InterPro" id="IPR004358">
    <property type="entry name" value="Sig_transdc_His_kin-like_C"/>
</dbReference>
<dbReference type="CDD" id="cd00082">
    <property type="entry name" value="HisKA"/>
    <property type="match status" value="1"/>
</dbReference>
<dbReference type="InterPro" id="IPR003661">
    <property type="entry name" value="HisK_dim/P_dom"/>
</dbReference>
<dbReference type="PROSITE" id="PS50885">
    <property type="entry name" value="HAMP"/>
    <property type="match status" value="1"/>
</dbReference>
<evidence type="ECO:0000259" key="12">
    <source>
        <dbReference type="PROSITE" id="PS50109"/>
    </source>
</evidence>
<dbReference type="InterPro" id="IPR036890">
    <property type="entry name" value="HATPase_C_sf"/>
</dbReference>
<evidence type="ECO:0000256" key="2">
    <source>
        <dbReference type="ARBA" id="ARBA00004236"/>
    </source>
</evidence>
<evidence type="ECO:0000256" key="8">
    <source>
        <dbReference type="ARBA" id="ARBA00022989"/>
    </source>
</evidence>
<dbReference type="InterPro" id="IPR036097">
    <property type="entry name" value="HisK_dim/P_sf"/>
</dbReference>
<organism evidence="14 15">
    <name type="scientific">Actinomadura rugatobispora</name>
    <dbReference type="NCBI Taxonomy" id="1994"/>
    <lineage>
        <taxon>Bacteria</taxon>
        <taxon>Bacillati</taxon>
        <taxon>Actinomycetota</taxon>
        <taxon>Actinomycetes</taxon>
        <taxon>Streptosporangiales</taxon>
        <taxon>Thermomonosporaceae</taxon>
        <taxon>Actinomadura</taxon>
    </lineage>
</organism>
<dbReference type="Gene3D" id="1.10.287.130">
    <property type="match status" value="1"/>
</dbReference>
<comment type="subcellular location">
    <subcellularLocation>
        <location evidence="2">Cell membrane</location>
    </subcellularLocation>
</comment>
<evidence type="ECO:0000256" key="7">
    <source>
        <dbReference type="ARBA" id="ARBA00022777"/>
    </source>
</evidence>
<dbReference type="Gene3D" id="3.30.565.10">
    <property type="entry name" value="Histidine kinase-like ATPase, C-terminal domain"/>
    <property type="match status" value="1"/>
</dbReference>
<dbReference type="InterPro" id="IPR003660">
    <property type="entry name" value="HAMP_dom"/>
</dbReference>
<dbReference type="Pfam" id="PF00512">
    <property type="entry name" value="HisKA"/>
    <property type="match status" value="1"/>
</dbReference>
<dbReference type="PANTHER" id="PTHR45436">
    <property type="entry name" value="SENSOR HISTIDINE KINASE YKOH"/>
    <property type="match status" value="1"/>
</dbReference>
<dbReference type="RefSeq" id="WP_378282632.1">
    <property type="nucleotide sequence ID" value="NZ_JBHSON010000018.1"/>
</dbReference>
<dbReference type="PROSITE" id="PS50109">
    <property type="entry name" value="HIS_KIN"/>
    <property type="match status" value="1"/>
</dbReference>
<gene>
    <name evidence="14" type="ORF">ACFPZN_15395</name>
</gene>
<reference evidence="15" key="1">
    <citation type="journal article" date="2019" name="Int. J. Syst. Evol. Microbiol.">
        <title>The Global Catalogue of Microorganisms (GCM) 10K type strain sequencing project: providing services to taxonomists for standard genome sequencing and annotation.</title>
        <authorList>
            <consortium name="The Broad Institute Genomics Platform"/>
            <consortium name="The Broad Institute Genome Sequencing Center for Infectious Disease"/>
            <person name="Wu L."/>
            <person name="Ma J."/>
        </authorList>
    </citation>
    <scope>NUCLEOTIDE SEQUENCE [LARGE SCALE GENOMIC DNA]</scope>
    <source>
        <strain evidence="15">KCTC 42087</strain>
    </source>
</reference>
<evidence type="ECO:0000256" key="11">
    <source>
        <dbReference type="SAM" id="Phobius"/>
    </source>
</evidence>
<evidence type="ECO:0000259" key="13">
    <source>
        <dbReference type="PROSITE" id="PS50885"/>
    </source>
</evidence>
<keyword evidence="7 14" id="KW-0418">Kinase</keyword>
<keyword evidence="10 11" id="KW-0472">Membrane</keyword>
<accession>A0ABW0ZX84</accession>
<dbReference type="PRINTS" id="PR00344">
    <property type="entry name" value="BCTRLSENSOR"/>
</dbReference>
<protein>
    <recommendedName>
        <fullName evidence="3">histidine kinase</fullName>
        <ecNumber evidence="3">2.7.13.3</ecNumber>
    </recommendedName>
</protein>
<feature type="transmembrane region" description="Helical" evidence="11">
    <location>
        <begin position="37"/>
        <end position="60"/>
    </location>
</feature>
<keyword evidence="9" id="KW-0902">Two-component regulatory system</keyword>
<feature type="domain" description="HAMP" evidence="13">
    <location>
        <begin position="64"/>
        <end position="117"/>
    </location>
</feature>
<dbReference type="SMART" id="SM00387">
    <property type="entry name" value="HATPase_c"/>
    <property type="match status" value="1"/>
</dbReference>
<evidence type="ECO:0000256" key="1">
    <source>
        <dbReference type="ARBA" id="ARBA00000085"/>
    </source>
</evidence>
<dbReference type="GO" id="GO:0016301">
    <property type="term" value="F:kinase activity"/>
    <property type="evidence" value="ECO:0007669"/>
    <property type="project" value="UniProtKB-KW"/>
</dbReference>
<keyword evidence="4" id="KW-0597">Phosphoprotein</keyword>
<evidence type="ECO:0000256" key="4">
    <source>
        <dbReference type="ARBA" id="ARBA00022553"/>
    </source>
</evidence>
<feature type="domain" description="Histidine kinase" evidence="12">
    <location>
        <begin position="125"/>
        <end position="332"/>
    </location>
</feature>
<sequence length="332" mass="36080">MQARLTALATAMAGALLLLGVLAMFVAVPVGHIGSTTLALLLGLGLGLVLGLPLVGWIVWHAVERALRPVGVMTSELDLITKRRGARRVSVPDRHDEVAELARAVNVTLERMEHLGERQRAWVADASHELRSPLTGLRTQLEAALQDPDEEDWPRVAQAVLSDADRLQRIVQDLLMMARLESGAPGERERIDLGALVRTETARRAVRSRVPIELETDEGVEVSGVRAHLVRLLTNLLDNAERHARSWVRVAVGSDGSDALMMVADDGPGIPREERERVFQRFQRLAEGRRCDAGGTGLGLPISRDIAHAHGGSLVVGECPDGARLILRIPLA</sequence>
<dbReference type="InterPro" id="IPR050428">
    <property type="entry name" value="TCS_sensor_his_kinase"/>
</dbReference>
<comment type="catalytic activity">
    <reaction evidence="1">
        <text>ATP + protein L-histidine = ADP + protein N-phospho-L-histidine.</text>
        <dbReference type="EC" id="2.7.13.3"/>
    </reaction>
</comment>
<evidence type="ECO:0000256" key="9">
    <source>
        <dbReference type="ARBA" id="ARBA00023012"/>
    </source>
</evidence>
<dbReference type="Gene3D" id="6.10.340.10">
    <property type="match status" value="1"/>
</dbReference>
<keyword evidence="15" id="KW-1185">Reference proteome</keyword>
<dbReference type="PANTHER" id="PTHR45436:SF5">
    <property type="entry name" value="SENSOR HISTIDINE KINASE TRCS"/>
    <property type="match status" value="1"/>
</dbReference>
<dbReference type="Proteomes" id="UP001596074">
    <property type="component" value="Unassembled WGS sequence"/>
</dbReference>
<evidence type="ECO:0000256" key="6">
    <source>
        <dbReference type="ARBA" id="ARBA00022692"/>
    </source>
</evidence>
<comment type="caution">
    <text evidence="14">The sequence shown here is derived from an EMBL/GenBank/DDBJ whole genome shotgun (WGS) entry which is preliminary data.</text>
</comment>
<dbReference type="EC" id="2.7.13.3" evidence="3"/>
<keyword evidence="5" id="KW-0808">Transferase</keyword>
<name>A0ABW0ZX84_9ACTN</name>
<dbReference type="SMART" id="SM00388">
    <property type="entry name" value="HisKA"/>
    <property type="match status" value="1"/>
</dbReference>
<dbReference type="EMBL" id="JBHSON010000018">
    <property type="protein sequence ID" value="MFC5747012.1"/>
    <property type="molecule type" value="Genomic_DNA"/>
</dbReference>
<dbReference type="SUPFAM" id="SSF47384">
    <property type="entry name" value="Homodimeric domain of signal transducing histidine kinase"/>
    <property type="match status" value="1"/>
</dbReference>
<dbReference type="InterPro" id="IPR003594">
    <property type="entry name" value="HATPase_dom"/>
</dbReference>
<evidence type="ECO:0000256" key="10">
    <source>
        <dbReference type="ARBA" id="ARBA00023136"/>
    </source>
</evidence>
<evidence type="ECO:0000256" key="3">
    <source>
        <dbReference type="ARBA" id="ARBA00012438"/>
    </source>
</evidence>
<proteinExistence type="predicted"/>
<keyword evidence="6 11" id="KW-0812">Transmembrane</keyword>
<evidence type="ECO:0000256" key="5">
    <source>
        <dbReference type="ARBA" id="ARBA00022679"/>
    </source>
</evidence>
<dbReference type="SUPFAM" id="SSF55874">
    <property type="entry name" value="ATPase domain of HSP90 chaperone/DNA topoisomerase II/histidine kinase"/>
    <property type="match status" value="1"/>
</dbReference>